<comment type="caution">
    <text evidence="1">The sequence shown here is derived from an EMBL/GenBank/DDBJ whole genome shotgun (WGS) entry which is preliminary data.</text>
</comment>
<accession>A0A9J6P033</accession>
<organism evidence="1 2">
    <name type="scientific">Oceanirhabdus seepicola</name>
    <dbReference type="NCBI Taxonomy" id="2828781"/>
    <lineage>
        <taxon>Bacteria</taxon>
        <taxon>Bacillati</taxon>
        <taxon>Bacillota</taxon>
        <taxon>Clostridia</taxon>
        <taxon>Eubacteriales</taxon>
        <taxon>Clostridiaceae</taxon>
        <taxon>Oceanirhabdus</taxon>
    </lineage>
</organism>
<dbReference type="RefSeq" id="WP_250858187.1">
    <property type="nucleotide sequence ID" value="NZ_JAGSOJ010000001.1"/>
</dbReference>
<evidence type="ECO:0000313" key="2">
    <source>
        <dbReference type="Proteomes" id="UP001056429"/>
    </source>
</evidence>
<sequence>MEEFYCDSNCSTKKIATEMLKSESKMLQCLVRLFCENLAPDIAAVQDPVKKAEITKKIVCAYAFKESAMSKLVDVLRKFDELDESNCYNLE</sequence>
<evidence type="ECO:0000313" key="1">
    <source>
        <dbReference type="EMBL" id="MCM1989229.1"/>
    </source>
</evidence>
<protein>
    <submittedName>
        <fullName evidence="1">Uncharacterized protein</fullName>
    </submittedName>
</protein>
<dbReference type="AlphaFoldDB" id="A0A9J6P033"/>
<name>A0A9J6P033_9CLOT</name>
<reference evidence="1" key="2">
    <citation type="submission" date="2021-04" db="EMBL/GenBank/DDBJ databases">
        <authorList>
            <person name="Dong X."/>
        </authorList>
    </citation>
    <scope>NUCLEOTIDE SEQUENCE</scope>
    <source>
        <strain evidence="1">ZWT</strain>
    </source>
</reference>
<reference evidence="1" key="1">
    <citation type="journal article" date="2021" name="mSystems">
        <title>Bacteria and Archaea Synergistically Convert Glycine Betaine to Biogenic Methane in the Formosa Cold Seep of the South China Sea.</title>
        <authorList>
            <person name="Li L."/>
            <person name="Zhang W."/>
            <person name="Zhang S."/>
            <person name="Song L."/>
            <person name="Sun Q."/>
            <person name="Zhang H."/>
            <person name="Xiang H."/>
            <person name="Dong X."/>
        </authorList>
    </citation>
    <scope>NUCLEOTIDE SEQUENCE</scope>
    <source>
        <strain evidence="1">ZWT</strain>
    </source>
</reference>
<dbReference type="Proteomes" id="UP001056429">
    <property type="component" value="Unassembled WGS sequence"/>
</dbReference>
<dbReference type="EMBL" id="JAGSOJ010000001">
    <property type="protein sequence ID" value="MCM1989229.1"/>
    <property type="molecule type" value="Genomic_DNA"/>
</dbReference>
<proteinExistence type="predicted"/>
<gene>
    <name evidence="1" type="ORF">KDK92_05705</name>
</gene>
<keyword evidence="2" id="KW-1185">Reference proteome</keyword>